<reference evidence="2" key="2">
    <citation type="submission" date="2018-05" db="EMBL/GenBank/DDBJ databases">
        <title>OgluRS3 (Oryza glumaepatula Reference Sequence Version 3).</title>
        <authorList>
            <person name="Zhang J."/>
            <person name="Kudrna D."/>
            <person name="Lee S."/>
            <person name="Talag J."/>
            <person name="Welchert J."/>
            <person name="Wing R.A."/>
        </authorList>
    </citation>
    <scope>NUCLEOTIDE SEQUENCE [LARGE SCALE GENOMIC DNA]</scope>
</reference>
<sequence length="120" mass="12709">MATLPPSSSSSISASRLTQPSPSSTHGDACREQDAAVAGPGRRGATVAPHPRWGFEANLGSHVDLQLLGCRFVTDCDYSGCEISGDEDSNRRLLLHWSSKHDESNNDCDTSAGSANHLTI</sequence>
<evidence type="ECO:0000256" key="1">
    <source>
        <dbReference type="SAM" id="MobiDB-lite"/>
    </source>
</evidence>
<proteinExistence type="predicted"/>
<evidence type="ECO:0000313" key="3">
    <source>
        <dbReference type="Proteomes" id="UP000026961"/>
    </source>
</evidence>
<feature type="compositionally biased region" description="Polar residues" evidence="1">
    <location>
        <begin position="16"/>
        <end position="26"/>
    </location>
</feature>
<feature type="region of interest" description="Disordered" evidence="1">
    <location>
        <begin position="101"/>
        <end position="120"/>
    </location>
</feature>
<organism evidence="2">
    <name type="scientific">Oryza glumipatula</name>
    <dbReference type="NCBI Taxonomy" id="40148"/>
    <lineage>
        <taxon>Eukaryota</taxon>
        <taxon>Viridiplantae</taxon>
        <taxon>Streptophyta</taxon>
        <taxon>Embryophyta</taxon>
        <taxon>Tracheophyta</taxon>
        <taxon>Spermatophyta</taxon>
        <taxon>Magnoliopsida</taxon>
        <taxon>Liliopsida</taxon>
        <taxon>Poales</taxon>
        <taxon>Poaceae</taxon>
        <taxon>BOP clade</taxon>
        <taxon>Oryzoideae</taxon>
        <taxon>Oryzeae</taxon>
        <taxon>Oryzinae</taxon>
        <taxon>Oryza</taxon>
    </lineage>
</organism>
<name>A0A0E0AXF7_9ORYZ</name>
<evidence type="ECO:0000313" key="2">
    <source>
        <dbReference type="EnsemblPlants" id="OGLUM08G21150.1"/>
    </source>
</evidence>
<accession>A0A0E0AXF7</accession>
<dbReference type="EnsemblPlants" id="OGLUM08G21150.1">
    <property type="protein sequence ID" value="OGLUM08G21150.1"/>
    <property type="gene ID" value="OGLUM08G21150"/>
</dbReference>
<dbReference type="Gramene" id="OGLUM08G21150.1">
    <property type="protein sequence ID" value="OGLUM08G21150.1"/>
    <property type="gene ID" value="OGLUM08G21150"/>
</dbReference>
<dbReference type="HOGENOM" id="CLU_2188271_0_0_1"/>
<reference evidence="2" key="1">
    <citation type="submission" date="2015-04" db="UniProtKB">
        <authorList>
            <consortium name="EnsemblPlants"/>
        </authorList>
    </citation>
    <scope>IDENTIFICATION</scope>
</reference>
<feature type="region of interest" description="Disordered" evidence="1">
    <location>
        <begin position="1"/>
        <end position="52"/>
    </location>
</feature>
<dbReference type="Proteomes" id="UP000026961">
    <property type="component" value="Chromosome 8"/>
</dbReference>
<feature type="compositionally biased region" description="Polar residues" evidence="1">
    <location>
        <begin position="107"/>
        <end position="120"/>
    </location>
</feature>
<protein>
    <submittedName>
        <fullName evidence="2">Uncharacterized protein</fullName>
    </submittedName>
</protein>
<dbReference type="AlphaFoldDB" id="A0A0E0AXF7"/>
<keyword evidence="3" id="KW-1185">Reference proteome</keyword>